<dbReference type="PANTHER" id="PTHR44499:SF1">
    <property type="entry name" value="JOUBERIN"/>
    <property type="match status" value="1"/>
</dbReference>
<feature type="compositionally biased region" description="Basic and acidic residues" evidence="2">
    <location>
        <begin position="191"/>
        <end position="214"/>
    </location>
</feature>
<dbReference type="InterPro" id="IPR015943">
    <property type="entry name" value="WD40/YVTN_repeat-like_dom_sf"/>
</dbReference>
<feature type="region of interest" description="Disordered" evidence="2">
    <location>
        <begin position="191"/>
        <end position="319"/>
    </location>
</feature>
<organism evidence="3">
    <name type="scientific">Culicoides sonorensis</name>
    <name type="common">Biting midge</name>
    <dbReference type="NCBI Taxonomy" id="179676"/>
    <lineage>
        <taxon>Eukaryota</taxon>
        <taxon>Metazoa</taxon>
        <taxon>Ecdysozoa</taxon>
        <taxon>Arthropoda</taxon>
        <taxon>Hexapoda</taxon>
        <taxon>Insecta</taxon>
        <taxon>Pterygota</taxon>
        <taxon>Neoptera</taxon>
        <taxon>Endopterygota</taxon>
        <taxon>Diptera</taxon>
        <taxon>Nematocera</taxon>
        <taxon>Chironomoidea</taxon>
        <taxon>Ceratopogonidae</taxon>
        <taxon>Ceratopogoninae</taxon>
        <taxon>Culicoides</taxon>
        <taxon>Monoculicoides</taxon>
    </lineage>
</organism>
<feature type="compositionally biased region" description="Basic residues" evidence="2">
    <location>
        <begin position="274"/>
        <end position="286"/>
    </location>
</feature>
<protein>
    <submittedName>
        <fullName evidence="3">CSON014505 protein</fullName>
    </submittedName>
</protein>
<feature type="compositionally biased region" description="Basic and acidic residues" evidence="2">
    <location>
        <begin position="1007"/>
        <end position="1026"/>
    </location>
</feature>
<dbReference type="InterPro" id="IPR052803">
    <property type="entry name" value="Cilium-Associated_Jouberin"/>
</dbReference>
<dbReference type="EMBL" id="UFQT01000824">
    <property type="protein sequence ID" value="SSX27407.1"/>
    <property type="molecule type" value="Genomic_DNA"/>
</dbReference>
<feature type="repeat" description="WD" evidence="1">
    <location>
        <begin position="601"/>
        <end position="636"/>
    </location>
</feature>
<dbReference type="GO" id="GO:0036064">
    <property type="term" value="C:ciliary basal body"/>
    <property type="evidence" value="ECO:0007669"/>
    <property type="project" value="TreeGrafter"/>
</dbReference>
<dbReference type="InterPro" id="IPR001680">
    <property type="entry name" value="WD40_rpt"/>
</dbReference>
<dbReference type="SUPFAM" id="SSF50978">
    <property type="entry name" value="WD40 repeat-like"/>
    <property type="match status" value="1"/>
</dbReference>
<feature type="compositionally biased region" description="Low complexity" evidence="2">
    <location>
        <begin position="288"/>
        <end position="303"/>
    </location>
</feature>
<feature type="compositionally biased region" description="Basic and acidic residues" evidence="2">
    <location>
        <begin position="304"/>
        <end position="319"/>
    </location>
</feature>
<feature type="compositionally biased region" description="Acidic residues" evidence="2">
    <location>
        <begin position="258"/>
        <end position="268"/>
    </location>
</feature>
<dbReference type="VEuPathDB" id="VectorBase:CSON014505"/>
<dbReference type="GO" id="GO:0044458">
    <property type="term" value="P:motile cilium assembly"/>
    <property type="evidence" value="ECO:0007669"/>
    <property type="project" value="TreeGrafter"/>
</dbReference>
<dbReference type="Pfam" id="PF00400">
    <property type="entry name" value="WD40"/>
    <property type="match status" value="1"/>
</dbReference>
<feature type="region of interest" description="Disordered" evidence="2">
    <location>
        <begin position="62"/>
        <end position="83"/>
    </location>
</feature>
<evidence type="ECO:0000313" key="3">
    <source>
        <dbReference type="EMBL" id="SSX27407.1"/>
    </source>
</evidence>
<dbReference type="AlphaFoldDB" id="A0A336MGF0"/>
<dbReference type="InterPro" id="IPR036322">
    <property type="entry name" value="WD40_repeat_dom_sf"/>
</dbReference>
<name>A0A336MGF0_CULSO</name>
<dbReference type="PROSITE" id="PS50082">
    <property type="entry name" value="WD_REPEATS_2"/>
    <property type="match status" value="1"/>
</dbReference>
<dbReference type="PANTHER" id="PTHR44499">
    <property type="entry name" value="JOUBERIN"/>
    <property type="match status" value="1"/>
</dbReference>
<evidence type="ECO:0000256" key="1">
    <source>
        <dbReference type="PROSITE-ProRule" id="PRU00221"/>
    </source>
</evidence>
<feature type="region of interest" description="Disordered" evidence="2">
    <location>
        <begin position="143"/>
        <end position="164"/>
    </location>
</feature>
<sequence length="1039" mass="117931">MEFKSTENLLKSEQNPSMQDNLPSNIQFVRTQTFDASTSSNSHSIRHGRKIVVENVQVHQPKTVSQEGPIPVPRNQKSVNKSKKIQDVIKTAKDSANEIIQMTTFTASVDEIESLPKPVSVEIRKEKYHGVELEDFSDISSISSRSNKRKKDKNGNSQTDHGNFIVHSSGIWSEAPNNPVNDDSIQKLSEYEKENDESLKEKSSEVKVINEKLKSKQSKSSEQVPQAKSSKSAPKKSKPMKSESSQTLIRSSVTLDSSSEEEEDEENSLEIKEKGHKKHHKKHHSKTSNDSSETSYSTSITESKVSKEASDEISLEKEDDTIERSDQILGVYIHETTDLKFDIKIRDPRVRVSLVDDRTGGLSIYNSQTIKKKQMEQPFILPLTTKQCDFTSHIAIRCKWEELLCFNENLSHSDYKNMIIFFEILDYHNIGVSDDPDSFYEIAWAFLKPFRDGAAFHFNTRLKLQLYYNQKLTKRMKLNEHVPVYNQWSIKHKKYPAIIEVTVKEITPIEISSKAGSQERDNEKITEKFTKDLEHLKDTILGKVFQIPKKITYKKRSSRKGSLVTYFSSSGHYLAYTEVVEASQHNIMILSVPDFAVCHILRGHSGLIHDLEWINSTYLISASADKTSILWSIDNGIGLLLKIMPHTSFVYAARCLLIERHSLVIVTGGRDCLLRVWKCNEKRAGAEIHQELEGHDDYISCLACTKQRTLLSADANGVIIEWKYEHKSLHKERVIEVDKFRGQLITDMVLHSTECKIFVQIEGVWEIFVLGLPSGVLIQKLDVKERAGAVHQRLSISSCGTYLLCPNGYHLVVYNLLSDQIITEFKIPFVHTGKSFISGSCSTIRHQSLAISVYGEGGGLVVYGNEENHNEMDSKYFDGYVKSKESFELNEKTELGAHLKEMIQKIDDVFLGGNKNLTSKSMPELRELSDESNSDTVNDQLSEGEVEEKLSQDQIDVDSNGSGTFTIERSPSPKKRQKTVQIHDPNRTFSISEKKEAPIPAKRSKDKKPVPKDRTFSIEDVKNHDNADDDDTTISESFH</sequence>
<feature type="region of interest" description="Disordered" evidence="2">
    <location>
        <begin position="923"/>
        <end position="1039"/>
    </location>
</feature>
<evidence type="ECO:0000256" key="2">
    <source>
        <dbReference type="SAM" id="MobiDB-lite"/>
    </source>
</evidence>
<feature type="region of interest" description="Disordered" evidence="2">
    <location>
        <begin position="1"/>
        <end position="25"/>
    </location>
</feature>
<feature type="compositionally biased region" description="Low complexity" evidence="2">
    <location>
        <begin position="218"/>
        <end position="232"/>
    </location>
</feature>
<proteinExistence type="predicted"/>
<dbReference type="Gene3D" id="2.130.10.10">
    <property type="entry name" value="YVTN repeat-like/Quinoprotein amine dehydrogenase"/>
    <property type="match status" value="1"/>
</dbReference>
<reference evidence="3" key="1">
    <citation type="submission" date="2018-07" db="EMBL/GenBank/DDBJ databases">
        <authorList>
            <person name="Quirk P.G."/>
            <person name="Krulwich T.A."/>
        </authorList>
    </citation>
    <scope>NUCLEOTIDE SEQUENCE</scope>
</reference>
<accession>A0A336MGF0</accession>
<gene>
    <name evidence="3" type="primary">CSON014505</name>
</gene>
<feature type="compositionally biased region" description="Polar residues" evidence="2">
    <location>
        <begin position="952"/>
        <end position="969"/>
    </location>
</feature>
<dbReference type="SMART" id="SM00320">
    <property type="entry name" value="WD40"/>
    <property type="match status" value="3"/>
</dbReference>
<keyword evidence="1" id="KW-0853">WD repeat</keyword>